<proteinExistence type="predicted"/>
<evidence type="ECO:0000256" key="7">
    <source>
        <dbReference type="ARBA" id="ARBA00023136"/>
    </source>
</evidence>
<dbReference type="RefSeq" id="WP_166143044.1">
    <property type="nucleotide sequence ID" value="NZ_JAANYN010000001.1"/>
</dbReference>
<keyword evidence="6 8" id="KW-1133">Transmembrane helix</keyword>
<feature type="transmembrane region" description="Helical" evidence="8">
    <location>
        <begin position="212"/>
        <end position="235"/>
    </location>
</feature>
<feature type="transmembrane region" description="Helical" evidence="8">
    <location>
        <begin position="353"/>
        <end position="374"/>
    </location>
</feature>
<dbReference type="PANTHER" id="PTHR33908">
    <property type="entry name" value="MANNOSYLTRANSFERASE YKCB-RELATED"/>
    <property type="match status" value="1"/>
</dbReference>
<feature type="domain" description="ArnT-like N-terminal" evidence="9">
    <location>
        <begin position="29"/>
        <end position="231"/>
    </location>
</feature>
<protein>
    <submittedName>
        <fullName evidence="10">Phospholipid carrier-dependent glycosyltransferase</fullName>
    </submittedName>
</protein>
<dbReference type="EMBL" id="JAANYN010000001">
    <property type="protein sequence ID" value="NHE55818.1"/>
    <property type="molecule type" value="Genomic_DNA"/>
</dbReference>
<dbReference type="InterPro" id="IPR050297">
    <property type="entry name" value="LipidA_mod_glycosyltrf_83"/>
</dbReference>
<evidence type="ECO:0000256" key="3">
    <source>
        <dbReference type="ARBA" id="ARBA00022676"/>
    </source>
</evidence>
<reference evidence="10 11" key="1">
    <citation type="submission" date="2020-03" db="EMBL/GenBank/DDBJ databases">
        <title>Cyclobacterium plantarum sp. nov., a marine bacterium isolated from a coastal-marine wetland.</title>
        <authorList>
            <person name="Sanchez-Porro C."/>
            <person name="Ventosa A."/>
            <person name="Amoozegar M."/>
        </authorList>
    </citation>
    <scope>NUCLEOTIDE SEQUENCE [LARGE SCALE GENOMIC DNA]</scope>
    <source>
        <strain evidence="10 11">GBPx2</strain>
    </source>
</reference>
<feature type="transmembrane region" description="Helical" evidence="8">
    <location>
        <begin position="141"/>
        <end position="160"/>
    </location>
</feature>
<comment type="subcellular location">
    <subcellularLocation>
        <location evidence="1">Cell membrane</location>
        <topology evidence="1">Multi-pass membrane protein</topology>
    </subcellularLocation>
</comment>
<keyword evidence="7 8" id="KW-0472">Membrane</keyword>
<feature type="transmembrane region" description="Helical" evidence="8">
    <location>
        <begin position="12"/>
        <end position="31"/>
    </location>
</feature>
<feature type="transmembrane region" description="Helical" evidence="8">
    <location>
        <begin position="172"/>
        <end position="200"/>
    </location>
</feature>
<organism evidence="10 11">
    <name type="scientific">Cyclobacterium plantarum</name>
    <dbReference type="NCBI Taxonomy" id="2716263"/>
    <lineage>
        <taxon>Bacteria</taxon>
        <taxon>Pseudomonadati</taxon>
        <taxon>Bacteroidota</taxon>
        <taxon>Cytophagia</taxon>
        <taxon>Cytophagales</taxon>
        <taxon>Cyclobacteriaceae</taxon>
        <taxon>Cyclobacterium</taxon>
    </lineage>
</organism>
<evidence type="ECO:0000256" key="6">
    <source>
        <dbReference type="ARBA" id="ARBA00022989"/>
    </source>
</evidence>
<dbReference type="Pfam" id="PF02366">
    <property type="entry name" value="PMT"/>
    <property type="match status" value="1"/>
</dbReference>
<feature type="transmembrane region" description="Helical" evidence="8">
    <location>
        <begin position="324"/>
        <end position="341"/>
    </location>
</feature>
<name>A0ABX0H631_9BACT</name>
<dbReference type="PANTHER" id="PTHR33908:SF3">
    <property type="entry name" value="UNDECAPRENYL PHOSPHATE-ALPHA-4-AMINO-4-DEOXY-L-ARABINOSE ARABINOSYL TRANSFERASE"/>
    <property type="match status" value="1"/>
</dbReference>
<evidence type="ECO:0000256" key="4">
    <source>
        <dbReference type="ARBA" id="ARBA00022679"/>
    </source>
</evidence>
<sequence length="554" mass="62590">MTLLQKWIRGYQLPTVAFLLLIGPFALDFHLHYPDEMYYTDAAIRMMQNGDFLTTYLGDGMLRFKKPILTYWFVLAGFNVFGVSALGSRIFFLLAGAAIIPLVYQIARLSSSNKNLPLWSAWIAATHPVVIFSSTRSIPDILLSLFMTFAALGVAGLIRYGKEAPKKYLWMLYLGIGLAFEVKGLPAAALGLIAIGYLWVNPWKPLPLKTLMHIPAILTGIFIALFWFVAMYLKFGPVYLNSFLEDQVGMRVGSRIWLIARHFVFALVLMLVLFFPWFLFGIKKIKATSLAVFHENRAFIGFILVWVLSIILMTALVSKFYERYLLPVTPLAAIGLAWILLKKWPDGYPKGWAPWTWLFIGLNALVLLVALFANIGLGSPVWIFGQWVAGLLIGLMLVRGALKGSQPLVLQGISILLIFFNLSLVSHPLSIPHQGRQISAFLEKNPIPEGSHIAFLGHVHYGSKIRIGLGKELEVKTFSRLEDIPDSYLYIICDQPNKERLPADGYRIQLASLNWDPKYVDEMIAAILSGETEEEKLRWGKKYYWAEKVKQPIN</sequence>
<evidence type="ECO:0000256" key="5">
    <source>
        <dbReference type="ARBA" id="ARBA00022692"/>
    </source>
</evidence>
<keyword evidence="2" id="KW-1003">Cell membrane</keyword>
<evidence type="ECO:0000256" key="2">
    <source>
        <dbReference type="ARBA" id="ARBA00022475"/>
    </source>
</evidence>
<evidence type="ECO:0000313" key="11">
    <source>
        <dbReference type="Proteomes" id="UP000649799"/>
    </source>
</evidence>
<evidence type="ECO:0000256" key="1">
    <source>
        <dbReference type="ARBA" id="ARBA00004651"/>
    </source>
</evidence>
<evidence type="ECO:0000259" key="9">
    <source>
        <dbReference type="Pfam" id="PF02366"/>
    </source>
</evidence>
<feature type="transmembrane region" description="Helical" evidence="8">
    <location>
        <begin position="298"/>
        <end position="317"/>
    </location>
</feature>
<keyword evidence="5 8" id="KW-0812">Transmembrane</keyword>
<gene>
    <name evidence="10" type="ORF">G9Q97_03210</name>
</gene>
<feature type="transmembrane region" description="Helical" evidence="8">
    <location>
        <begin position="71"/>
        <end position="104"/>
    </location>
</feature>
<accession>A0ABX0H631</accession>
<feature type="transmembrane region" description="Helical" evidence="8">
    <location>
        <begin position="256"/>
        <end position="278"/>
    </location>
</feature>
<feature type="transmembrane region" description="Helical" evidence="8">
    <location>
        <begin position="381"/>
        <end position="402"/>
    </location>
</feature>
<keyword evidence="3" id="KW-0328">Glycosyltransferase</keyword>
<evidence type="ECO:0000256" key="8">
    <source>
        <dbReference type="SAM" id="Phobius"/>
    </source>
</evidence>
<keyword evidence="11" id="KW-1185">Reference proteome</keyword>
<comment type="caution">
    <text evidence="10">The sequence shown here is derived from an EMBL/GenBank/DDBJ whole genome shotgun (WGS) entry which is preliminary data.</text>
</comment>
<evidence type="ECO:0000313" key="10">
    <source>
        <dbReference type="EMBL" id="NHE55818.1"/>
    </source>
</evidence>
<feature type="transmembrane region" description="Helical" evidence="8">
    <location>
        <begin position="408"/>
        <end position="426"/>
    </location>
</feature>
<dbReference type="Proteomes" id="UP000649799">
    <property type="component" value="Unassembled WGS sequence"/>
</dbReference>
<keyword evidence="4" id="KW-0808">Transferase</keyword>
<dbReference type="InterPro" id="IPR003342">
    <property type="entry name" value="ArnT-like_N"/>
</dbReference>